<evidence type="ECO:0000256" key="2">
    <source>
        <dbReference type="ARBA" id="ARBA00023125"/>
    </source>
</evidence>
<dbReference type="InterPro" id="IPR023187">
    <property type="entry name" value="Tscrpt_reg_MarR-type_CS"/>
</dbReference>
<name>A0A8A7KBL0_9FIRM</name>
<proteinExistence type="predicted"/>
<keyword evidence="1" id="KW-0805">Transcription regulation</keyword>
<keyword evidence="3" id="KW-0804">Transcription</keyword>
<feature type="domain" description="HTH marR-type" evidence="4">
    <location>
        <begin position="1"/>
        <end position="137"/>
    </location>
</feature>
<evidence type="ECO:0000256" key="3">
    <source>
        <dbReference type="ARBA" id="ARBA00023163"/>
    </source>
</evidence>
<dbReference type="RefSeq" id="WP_230867231.1">
    <property type="nucleotide sequence ID" value="NZ_CP046640.1"/>
</dbReference>
<dbReference type="PROSITE" id="PS50995">
    <property type="entry name" value="HTH_MARR_2"/>
    <property type="match status" value="1"/>
</dbReference>
<organism evidence="5 6">
    <name type="scientific">Iocasia fonsfrigidae</name>
    <dbReference type="NCBI Taxonomy" id="2682810"/>
    <lineage>
        <taxon>Bacteria</taxon>
        <taxon>Bacillati</taxon>
        <taxon>Bacillota</taxon>
        <taxon>Clostridia</taxon>
        <taxon>Halanaerobiales</taxon>
        <taxon>Halanaerobiaceae</taxon>
        <taxon>Iocasia</taxon>
    </lineage>
</organism>
<dbReference type="Gene3D" id="1.10.10.10">
    <property type="entry name" value="Winged helix-like DNA-binding domain superfamily/Winged helix DNA-binding domain"/>
    <property type="match status" value="1"/>
</dbReference>
<protein>
    <submittedName>
        <fullName evidence="5">MarR family transcriptional regulator</fullName>
    </submittedName>
</protein>
<keyword evidence="2" id="KW-0238">DNA-binding</keyword>
<gene>
    <name evidence="5" type="ORF">GM661_13105</name>
</gene>
<dbReference type="KEGG" id="ifn:GM661_13105"/>
<dbReference type="AlphaFoldDB" id="A0A8A7KBL0"/>
<dbReference type="GO" id="GO:0003700">
    <property type="term" value="F:DNA-binding transcription factor activity"/>
    <property type="evidence" value="ECO:0007669"/>
    <property type="project" value="InterPro"/>
</dbReference>
<evidence type="ECO:0000259" key="4">
    <source>
        <dbReference type="PROSITE" id="PS50995"/>
    </source>
</evidence>
<dbReference type="Pfam" id="PF01047">
    <property type="entry name" value="MarR"/>
    <property type="match status" value="1"/>
</dbReference>
<dbReference type="Proteomes" id="UP000665020">
    <property type="component" value="Chromosome"/>
</dbReference>
<dbReference type="PANTHER" id="PTHR42756">
    <property type="entry name" value="TRANSCRIPTIONAL REGULATOR, MARR"/>
    <property type="match status" value="1"/>
</dbReference>
<dbReference type="PROSITE" id="PS01117">
    <property type="entry name" value="HTH_MARR_1"/>
    <property type="match status" value="1"/>
</dbReference>
<reference evidence="5" key="1">
    <citation type="submission" date="2019-12" db="EMBL/GenBank/DDBJ databases">
        <authorList>
            <person name="zhang j."/>
            <person name="sun C.M."/>
        </authorList>
    </citation>
    <scope>NUCLEOTIDE SEQUENCE</scope>
    <source>
        <strain evidence="5">NS-1</strain>
    </source>
</reference>
<sequence length="141" mass="16768">MDLDQRFKTGEKIIMDFLEIIFEHVSEIDEDFSLKEHFLIELLGQKGEVKMSELASFFFTSLPTMTSMVHRLVERGYLKRCRSEEDRRVVLISLSIKGEEYYQNHRQEYIGKFKEFLLDLTEKEIKITSKLLAKVKRVILN</sequence>
<keyword evidence="6" id="KW-1185">Reference proteome</keyword>
<accession>A0A8A7KBL0</accession>
<dbReference type="PANTHER" id="PTHR42756:SF1">
    <property type="entry name" value="TRANSCRIPTIONAL REPRESSOR OF EMRAB OPERON"/>
    <property type="match status" value="1"/>
</dbReference>
<dbReference type="SMART" id="SM00347">
    <property type="entry name" value="HTH_MARR"/>
    <property type="match status" value="1"/>
</dbReference>
<dbReference type="SUPFAM" id="SSF46785">
    <property type="entry name" value="Winged helix' DNA-binding domain"/>
    <property type="match status" value="1"/>
</dbReference>
<evidence type="ECO:0000313" key="6">
    <source>
        <dbReference type="Proteomes" id="UP000665020"/>
    </source>
</evidence>
<evidence type="ECO:0000313" key="5">
    <source>
        <dbReference type="EMBL" id="QTL98831.1"/>
    </source>
</evidence>
<dbReference type="InterPro" id="IPR000835">
    <property type="entry name" value="HTH_MarR-typ"/>
</dbReference>
<dbReference type="InterPro" id="IPR036390">
    <property type="entry name" value="WH_DNA-bd_sf"/>
</dbReference>
<dbReference type="GO" id="GO:0003677">
    <property type="term" value="F:DNA binding"/>
    <property type="evidence" value="ECO:0007669"/>
    <property type="project" value="UniProtKB-KW"/>
</dbReference>
<dbReference type="InterPro" id="IPR036388">
    <property type="entry name" value="WH-like_DNA-bd_sf"/>
</dbReference>
<dbReference type="PRINTS" id="PR00598">
    <property type="entry name" value="HTHMARR"/>
</dbReference>
<evidence type="ECO:0000256" key="1">
    <source>
        <dbReference type="ARBA" id="ARBA00023015"/>
    </source>
</evidence>
<dbReference type="EMBL" id="CP046640">
    <property type="protein sequence ID" value="QTL98831.1"/>
    <property type="molecule type" value="Genomic_DNA"/>
</dbReference>